<dbReference type="GO" id="GO:0006914">
    <property type="term" value="P:autophagy"/>
    <property type="evidence" value="ECO:0007669"/>
    <property type="project" value="UniProtKB-KW"/>
</dbReference>
<dbReference type="InterPro" id="IPR024671">
    <property type="entry name" value="Atg22-like"/>
</dbReference>
<comment type="function">
    <text evidence="1">Vacuolar effluxer which mediate the efflux of amino acids resulting from autophagic degradation. The release of autophagic amino acids allows the maintenance of protein synthesis and viability during nitrogen starvation.</text>
</comment>
<name>A0A9P6FKK5_9FUNG</name>
<dbReference type="GO" id="GO:0006865">
    <property type="term" value="P:amino acid transport"/>
    <property type="evidence" value="ECO:0007669"/>
    <property type="project" value="UniProtKB-KW"/>
</dbReference>
<comment type="similarity">
    <text evidence="1">Belongs to the ATG22 family.</text>
</comment>
<comment type="subcellular location">
    <subcellularLocation>
        <location evidence="1">Vacuole membrane</location>
        <topology evidence="1">Multi-pass membrane protein</topology>
    </subcellularLocation>
</comment>
<reference evidence="2" key="1">
    <citation type="journal article" date="2020" name="Fungal Divers.">
        <title>Resolving the Mortierellaceae phylogeny through synthesis of multi-gene phylogenetics and phylogenomics.</title>
        <authorList>
            <person name="Vandepol N."/>
            <person name="Liber J."/>
            <person name="Desiro A."/>
            <person name="Na H."/>
            <person name="Kennedy M."/>
            <person name="Barry K."/>
            <person name="Grigoriev I.V."/>
            <person name="Miller A.N."/>
            <person name="O'Donnell K."/>
            <person name="Stajich J.E."/>
            <person name="Bonito G."/>
        </authorList>
    </citation>
    <scope>NUCLEOTIDE SEQUENCE</scope>
    <source>
        <strain evidence="2">KOD1015</strain>
    </source>
</reference>
<keyword evidence="1" id="KW-0029">Amino-acid transport</keyword>
<dbReference type="Proteomes" id="UP000780801">
    <property type="component" value="Unassembled WGS sequence"/>
</dbReference>
<sequence length="89" mass="9577">MGDKAEFVEELPLDIKHNAEHSSIENSEAAVSASDKVLTKREIQGWLAYAVAAEPYSVVCISALAPIVLEALSSGYGRQADNRDLPCDT</sequence>
<keyword evidence="1" id="KW-0926">Vacuole</keyword>
<dbReference type="AlphaFoldDB" id="A0A9P6FKK5"/>
<evidence type="ECO:0000313" key="2">
    <source>
        <dbReference type="EMBL" id="KAF9577123.1"/>
    </source>
</evidence>
<organism evidence="2 3">
    <name type="scientific">Lunasporangiospora selenospora</name>
    <dbReference type="NCBI Taxonomy" id="979761"/>
    <lineage>
        <taxon>Eukaryota</taxon>
        <taxon>Fungi</taxon>
        <taxon>Fungi incertae sedis</taxon>
        <taxon>Mucoromycota</taxon>
        <taxon>Mortierellomycotina</taxon>
        <taxon>Mortierellomycetes</taxon>
        <taxon>Mortierellales</taxon>
        <taxon>Mortierellaceae</taxon>
        <taxon>Lunasporangiospora</taxon>
    </lineage>
</organism>
<accession>A0A9P6FKK5</accession>
<keyword evidence="1" id="KW-0072">Autophagy</keyword>
<feature type="non-terminal residue" evidence="2">
    <location>
        <position position="1"/>
    </location>
</feature>
<proteinExistence type="inferred from homology"/>
<dbReference type="GO" id="GO:0005774">
    <property type="term" value="C:vacuolar membrane"/>
    <property type="evidence" value="ECO:0007669"/>
    <property type="project" value="UniProtKB-SubCell"/>
</dbReference>
<keyword evidence="1" id="KW-0813">Transport</keyword>
<dbReference type="EMBL" id="JAABOA010005266">
    <property type="protein sequence ID" value="KAF9577123.1"/>
    <property type="molecule type" value="Genomic_DNA"/>
</dbReference>
<evidence type="ECO:0000256" key="1">
    <source>
        <dbReference type="RuleBase" id="RU363073"/>
    </source>
</evidence>
<comment type="caution">
    <text evidence="2">The sequence shown here is derived from an EMBL/GenBank/DDBJ whole genome shotgun (WGS) entry which is preliminary data.</text>
</comment>
<evidence type="ECO:0000313" key="3">
    <source>
        <dbReference type="Proteomes" id="UP000780801"/>
    </source>
</evidence>
<dbReference type="Pfam" id="PF11700">
    <property type="entry name" value="ATG22"/>
    <property type="match status" value="1"/>
</dbReference>
<gene>
    <name evidence="2" type="ORF">BGW38_007867</name>
</gene>
<protein>
    <recommendedName>
        <fullName evidence="1">Autophagy-related protein</fullName>
    </recommendedName>
</protein>
<keyword evidence="3" id="KW-1185">Reference proteome</keyword>
<dbReference type="OrthoDB" id="192733at2759"/>